<feature type="signal peptide" evidence="1">
    <location>
        <begin position="1"/>
        <end position="17"/>
    </location>
</feature>
<evidence type="ECO:0000313" key="3">
    <source>
        <dbReference type="Proteomes" id="UP001208570"/>
    </source>
</evidence>
<dbReference type="EMBL" id="JAODUP010000646">
    <property type="protein sequence ID" value="KAK2145936.1"/>
    <property type="molecule type" value="Genomic_DNA"/>
</dbReference>
<keyword evidence="3" id="KW-1185">Reference proteome</keyword>
<keyword evidence="1" id="KW-0732">Signal</keyword>
<evidence type="ECO:0000256" key="1">
    <source>
        <dbReference type="SAM" id="SignalP"/>
    </source>
</evidence>
<organism evidence="2 3">
    <name type="scientific">Paralvinella palmiformis</name>
    <dbReference type="NCBI Taxonomy" id="53620"/>
    <lineage>
        <taxon>Eukaryota</taxon>
        <taxon>Metazoa</taxon>
        <taxon>Spiralia</taxon>
        <taxon>Lophotrochozoa</taxon>
        <taxon>Annelida</taxon>
        <taxon>Polychaeta</taxon>
        <taxon>Sedentaria</taxon>
        <taxon>Canalipalpata</taxon>
        <taxon>Terebellida</taxon>
        <taxon>Terebelliformia</taxon>
        <taxon>Alvinellidae</taxon>
        <taxon>Paralvinella</taxon>
    </lineage>
</organism>
<comment type="caution">
    <text evidence="2">The sequence shown here is derived from an EMBL/GenBank/DDBJ whole genome shotgun (WGS) entry which is preliminary data.</text>
</comment>
<gene>
    <name evidence="2" type="ORF">LSH36_646g01051</name>
</gene>
<reference evidence="2" key="1">
    <citation type="journal article" date="2023" name="Mol. Biol. Evol.">
        <title>Third-Generation Sequencing Reveals the Adaptive Role of the Epigenome in Three Deep-Sea Polychaetes.</title>
        <authorList>
            <person name="Perez M."/>
            <person name="Aroh O."/>
            <person name="Sun Y."/>
            <person name="Lan Y."/>
            <person name="Juniper S.K."/>
            <person name="Young C.R."/>
            <person name="Angers B."/>
            <person name="Qian P.Y."/>
        </authorList>
    </citation>
    <scope>NUCLEOTIDE SEQUENCE</scope>
    <source>
        <strain evidence="2">P08H-3</strain>
    </source>
</reference>
<feature type="chain" id="PRO_5042054006" evidence="1">
    <location>
        <begin position="18"/>
        <end position="125"/>
    </location>
</feature>
<accession>A0AAD9J3E7</accession>
<name>A0AAD9J3E7_9ANNE</name>
<protein>
    <submittedName>
        <fullName evidence="2">Uncharacterized protein</fullName>
    </submittedName>
</protein>
<sequence length="125" mass="14628">MFHSIVLTLMGVTAALANWCDDIQINGVTNYSISGKYYVHFDRSIETCNDSWMYKHQTRPYYLYFVDDWWIVSDKKCESNGVDTALLRTRTLPIFRKPMAECICDSVVVIYLAKEQKERDINIIL</sequence>
<proteinExistence type="predicted"/>
<evidence type="ECO:0000313" key="2">
    <source>
        <dbReference type="EMBL" id="KAK2145936.1"/>
    </source>
</evidence>
<dbReference type="AlphaFoldDB" id="A0AAD9J3E7"/>
<dbReference type="Proteomes" id="UP001208570">
    <property type="component" value="Unassembled WGS sequence"/>
</dbReference>